<comment type="caution">
    <text evidence="1">The sequence shown here is derived from an EMBL/GenBank/DDBJ whole genome shotgun (WGS) entry which is preliminary data.</text>
</comment>
<name>A0A8I1GC98_9HYPH</name>
<dbReference type="RefSeq" id="WP_037233970.1">
    <property type="nucleotide sequence ID" value="NZ_JAEMUK010000011.1"/>
</dbReference>
<gene>
    <name evidence="1" type="ORF">JDN41_06375</name>
</gene>
<dbReference type="AlphaFoldDB" id="A0A8I1GC98"/>
<organism evidence="1 2">
    <name type="scientific">Rhodomicrobium udaipurense</name>
    <dbReference type="NCBI Taxonomy" id="1202716"/>
    <lineage>
        <taxon>Bacteria</taxon>
        <taxon>Pseudomonadati</taxon>
        <taxon>Pseudomonadota</taxon>
        <taxon>Alphaproteobacteria</taxon>
        <taxon>Hyphomicrobiales</taxon>
        <taxon>Hyphomicrobiaceae</taxon>
        <taxon>Rhodomicrobium</taxon>
    </lineage>
</organism>
<proteinExistence type="predicted"/>
<reference evidence="1 2" key="1">
    <citation type="submission" date="2020-12" db="EMBL/GenBank/DDBJ databases">
        <title>Revised draft genomes of Rhodomicrobium vannielii ATCC 17100 and Rhodomicrobium udaipurense JA643.</title>
        <authorList>
            <person name="Conners E.M."/>
            <person name="Davenport E.J."/>
            <person name="Bose A."/>
        </authorList>
    </citation>
    <scope>NUCLEOTIDE SEQUENCE [LARGE SCALE GENOMIC DNA]</scope>
    <source>
        <strain evidence="1 2">JA643</strain>
    </source>
</reference>
<dbReference type="EMBL" id="JAEMUK010000011">
    <property type="protein sequence ID" value="MBJ7543180.1"/>
    <property type="molecule type" value="Genomic_DNA"/>
</dbReference>
<sequence length="117" mass="13069">MQNLKLEKRDWQPLLDHISRSDGAYKVTIEVDRADIGAQIQVQDVDFRGVSYDPKHDDIAIDAGSIEHRIHKPTDLLVAVEGAELVSLEILGEDKAVNSISFKPRMNLPDLLLPGDQ</sequence>
<protein>
    <submittedName>
        <fullName evidence="1">DUF5335 family protein</fullName>
    </submittedName>
</protein>
<keyword evidence="2" id="KW-1185">Reference proteome</keyword>
<dbReference type="InterPro" id="IPR035223">
    <property type="entry name" value="DUF5335"/>
</dbReference>
<dbReference type="Proteomes" id="UP000623250">
    <property type="component" value="Unassembled WGS sequence"/>
</dbReference>
<dbReference type="Pfam" id="PF17269">
    <property type="entry name" value="DUF5335"/>
    <property type="match status" value="1"/>
</dbReference>
<evidence type="ECO:0000313" key="1">
    <source>
        <dbReference type="EMBL" id="MBJ7543180.1"/>
    </source>
</evidence>
<accession>A0A8I1GC98</accession>
<evidence type="ECO:0000313" key="2">
    <source>
        <dbReference type="Proteomes" id="UP000623250"/>
    </source>
</evidence>